<keyword evidence="1" id="KW-0812">Transmembrane</keyword>
<dbReference type="Proteomes" id="UP000295096">
    <property type="component" value="Unassembled WGS sequence"/>
</dbReference>
<evidence type="ECO:0000313" key="2">
    <source>
        <dbReference type="EMBL" id="TDH58627.1"/>
    </source>
</evidence>
<keyword evidence="3" id="KW-1185">Reference proteome</keyword>
<comment type="caution">
    <text evidence="2">The sequence shown here is derived from an EMBL/GenBank/DDBJ whole genome shotgun (WGS) entry which is preliminary data.</text>
</comment>
<feature type="transmembrane region" description="Helical" evidence="1">
    <location>
        <begin position="113"/>
        <end position="131"/>
    </location>
</feature>
<evidence type="ECO:0000313" key="3">
    <source>
        <dbReference type="Proteomes" id="UP000295096"/>
    </source>
</evidence>
<gene>
    <name evidence="2" type="ORF">E2C06_31570</name>
</gene>
<protein>
    <submittedName>
        <fullName evidence="2">YeeE/YedE family protein</fullName>
    </submittedName>
</protein>
<proteinExistence type="predicted"/>
<dbReference type="OrthoDB" id="9790409at2"/>
<feature type="transmembrane region" description="Helical" evidence="1">
    <location>
        <begin position="83"/>
        <end position="101"/>
    </location>
</feature>
<dbReference type="AlphaFoldDB" id="A0A4R5Q914"/>
<dbReference type="Pfam" id="PF20398">
    <property type="entry name" value="DUF6691"/>
    <property type="match status" value="1"/>
</dbReference>
<keyword evidence="1" id="KW-1133">Transmembrane helix</keyword>
<dbReference type="EMBL" id="SMSJ01000106">
    <property type="protein sequence ID" value="TDH58627.1"/>
    <property type="molecule type" value="Genomic_DNA"/>
</dbReference>
<accession>A0A4R5Q914</accession>
<organism evidence="2 3">
    <name type="scientific">Dankookia rubra</name>
    <dbReference type="NCBI Taxonomy" id="1442381"/>
    <lineage>
        <taxon>Bacteria</taxon>
        <taxon>Pseudomonadati</taxon>
        <taxon>Pseudomonadota</taxon>
        <taxon>Alphaproteobacteria</taxon>
        <taxon>Acetobacterales</taxon>
        <taxon>Roseomonadaceae</taxon>
        <taxon>Dankookia</taxon>
    </lineage>
</organism>
<keyword evidence="1" id="KW-0472">Membrane</keyword>
<evidence type="ECO:0000256" key="1">
    <source>
        <dbReference type="SAM" id="Phobius"/>
    </source>
</evidence>
<feature type="transmembrane region" description="Helical" evidence="1">
    <location>
        <begin position="42"/>
        <end position="62"/>
    </location>
</feature>
<dbReference type="InterPro" id="IPR046513">
    <property type="entry name" value="DUF6691"/>
</dbReference>
<sequence>MPRIMAALAAGLLFGLGLVVSGMVNPAKVLGFLDVAGDWDPSLAFVMAAAIPVATLGFRLGGRMQAPLCATAFAPPARRRIDARLLGGAALFGVGWGLAGFCPGPALASLSFGGWRALAFVAAMLVGMGLFRLAERGGTTGAEQPAARPG</sequence>
<reference evidence="2 3" key="1">
    <citation type="journal article" date="2016" name="J. Microbiol.">
        <title>Dankookia rubra gen. nov., sp. nov., an alphaproteobacterium isolated from sediment of a shallow stream.</title>
        <authorList>
            <person name="Kim W.H."/>
            <person name="Kim D.H."/>
            <person name="Kang K."/>
            <person name="Ahn T.Y."/>
        </authorList>
    </citation>
    <scope>NUCLEOTIDE SEQUENCE [LARGE SCALE GENOMIC DNA]</scope>
    <source>
        <strain evidence="2 3">JCM30602</strain>
    </source>
</reference>
<name>A0A4R5Q914_9PROT</name>